<evidence type="ECO:0000259" key="7">
    <source>
        <dbReference type="Pfam" id="PF18317"/>
    </source>
</evidence>
<evidence type="ECO:0000256" key="2">
    <source>
        <dbReference type="ARBA" id="ARBA00012962"/>
    </source>
</evidence>
<reference evidence="9 11" key="2">
    <citation type="submission" date="2023-08" db="EMBL/GenBank/DDBJ databases">
        <title>Genomic characterization of the C. tuberculostearicum species complex, a ubiquitous member of the human skin microbiome.</title>
        <authorList>
            <person name="Ahmed N."/>
            <person name="Deming C."/>
            <person name="Conlan S."/>
            <person name="Segre J."/>
        </authorList>
    </citation>
    <scope>NUCLEOTIDE SEQUENCE [LARGE SCALE GENOMIC DNA]</scope>
    <source>
        <strain evidence="9 11">CTNIH19</strain>
    </source>
</reference>
<accession>A0A9X3M8D6</accession>
<dbReference type="RefSeq" id="WP_269945298.1">
    <property type="nucleotide sequence ID" value="NZ_JAKMUU010000001.1"/>
</dbReference>
<dbReference type="GO" id="GO:0019632">
    <property type="term" value="P:shikimate metabolic process"/>
    <property type="evidence" value="ECO:0007669"/>
    <property type="project" value="TreeGrafter"/>
</dbReference>
<dbReference type="Gene3D" id="3.40.50.10860">
    <property type="entry name" value="Leucine Dehydrogenase, chain A, domain 1"/>
    <property type="match status" value="1"/>
</dbReference>
<dbReference type="EMBL" id="JAVBID010000001">
    <property type="protein sequence ID" value="MDV2422809.1"/>
    <property type="molecule type" value="Genomic_DNA"/>
</dbReference>
<feature type="domain" description="Quinate/shikimate 5-dehydrogenase/glutamyl-tRNA reductase" evidence="5">
    <location>
        <begin position="120"/>
        <end position="191"/>
    </location>
</feature>
<dbReference type="GO" id="GO:0004764">
    <property type="term" value="F:shikimate 3-dehydrogenase (NADP+) activity"/>
    <property type="evidence" value="ECO:0007669"/>
    <property type="project" value="UniProtKB-EC"/>
</dbReference>
<dbReference type="CDD" id="cd01065">
    <property type="entry name" value="NAD_bind_Shikimate_DH"/>
    <property type="match status" value="1"/>
</dbReference>
<reference evidence="8" key="1">
    <citation type="submission" date="2022-02" db="EMBL/GenBank/DDBJ databases">
        <title>Corynebacterium sp. from urogenital microbiome.</title>
        <authorList>
            <person name="Cappelli E.A."/>
            <person name="Ribeiro T.G."/>
            <person name="Peixe L."/>
        </authorList>
    </citation>
    <scope>NUCLEOTIDE SEQUENCE</scope>
    <source>
        <strain evidence="8">C8Ua_181</strain>
    </source>
</reference>
<evidence type="ECO:0000313" key="8">
    <source>
        <dbReference type="EMBL" id="MCZ9306045.1"/>
    </source>
</evidence>
<protein>
    <recommendedName>
        <fullName evidence="2">shikimate dehydrogenase (NADP(+))</fullName>
        <ecNumber evidence="2">1.1.1.25</ecNumber>
    </recommendedName>
</protein>
<dbReference type="GO" id="GO:0005829">
    <property type="term" value="C:cytosol"/>
    <property type="evidence" value="ECO:0007669"/>
    <property type="project" value="TreeGrafter"/>
</dbReference>
<dbReference type="InterPro" id="IPR036291">
    <property type="entry name" value="NAD(P)-bd_dom_sf"/>
</dbReference>
<name>A0A9X3M8D6_9CORY</name>
<feature type="domain" description="SDH C-terminal" evidence="7">
    <location>
        <begin position="234"/>
        <end position="263"/>
    </location>
</feature>
<dbReference type="InterPro" id="IPR041121">
    <property type="entry name" value="SDH_C"/>
</dbReference>
<keyword evidence="8" id="KW-0560">Oxidoreductase</keyword>
<keyword evidence="3" id="KW-0057">Aromatic amino acid biosynthesis</keyword>
<evidence type="ECO:0000313" key="10">
    <source>
        <dbReference type="Proteomes" id="UP001146430"/>
    </source>
</evidence>
<dbReference type="AlphaFoldDB" id="A0A9X3M8D6"/>
<dbReference type="SUPFAM" id="SSF51735">
    <property type="entry name" value="NAD(P)-binding Rossmann-fold domains"/>
    <property type="match status" value="1"/>
</dbReference>
<evidence type="ECO:0000256" key="3">
    <source>
        <dbReference type="ARBA" id="ARBA00023141"/>
    </source>
</evidence>
<gene>
    <name evidence="8" type="ORF">L8V01_00880</name>
    <name evidence="9" type="ORF">RAE13_00035</name>
</gene>
<dbReference type="Proteomes" id="UP001185631">
    <property type="component" value="Unassembled WGS sequence"/>
</dbReference>
<dbReference type="EC" id="1.1.1.25" evidence="2"/>
<dbReference type="NCBIfam" id="TIGR01809">
    <property type="entry name" value="Shik-DH-AROM"/>
    <property type="match status" value="1"/>
</dbReference>
<comment type="pathway">
    <text evidence="1">Metabolic intermediate biosynthesis; chorismate biosynthesis; chorismate from D-erythrose 4-phosphate and phosphoenolpyruvate: step 4/7.</text>
</comment>
<dbReference type="EMBL" id="JAKMUU010000001">
    <property type="protein sequence ID" value="MCZ9306045.1"/>
    <property type="molecule type" value="Genomic_DNA"/>
</dbReference>
<feature type="domain" description="Shikimate dehydrogenase substrate binding N-terminal" evidence="6">
    <location>
        <begin position="6"/>
        <end position="88"/>
    </location>
</feature>
<keyword evidence="3" id="KW-0028">Amino-acid biosynthesis</keyword>
<evidence type="ECO:0000256" key="4">
    <source>
        <dbReference type="ARBA" id="ARBA00049442"/>
    </source>
</evidence>
<sequence>MPRAAVLGSPIEHSLSPVLHNAGYEAAGLAGWDYTRFETTAEGLPDLVETSDPDFVGFSVTMPGKFAALRLADSVSDRAQLIGSANTLVRRADGWFADNTDTEGVRGALAELLGDEPVGHALLIGAGGTARPALWALAERGVTNVMVLNRSDRSAELLPLAYELGLELSFAGFDKDLSALSRAADVIVSTVPAAALEDYVFDIAHAPVLDVIYDPWPTPLTTCAAANGHKTIGGHVMLAHQAFSQFEQFTGVAAPREEMLEALNEELRRRSQTSY</sequence>
<dbReference type="Pfam" id="PF08501">
    <property type="entry name" value="Shikimate_dh_N"/>
    <property type="match status" value="1"/>
</dbReference>
<dbReference type="PANTHER" id="PTHR21089:SF1">
    <property type="entry name" value="BIFUNCTIONAL 3-DEHYDROQUINATE DEHYDRATASE_SHIKIMATE DEHYDROGENASE, CHLOROPLASTIC"/>
    <property type="match status" value="1"/>
</dbReference>
<organism evidence="8 10">
    <name type="scientific">Corynebacterium curieae</name>
    <dbReference type="NCBI Taxonomy" id="2913500"/>
    <lineage>
        <taxon>Bacteria</taxon>
        <taxon>Bacillati</taxon>
        <taxon>Actinomycetota</taxon>
        <taxon>Actinomycetes</taxon>
        <taxon>Mycobacteriales</taxon>
        <taxon>Corynebacteriaceae</taxon>
        <taxon>Corynebacterium</taxon>
    </lineage>
</organism>
<evidence type="ECO:0000313" key="9">
    <source>
        <dbReference type="EMBL" id="MDV2422809.1"/>
    </source>
</evidence>
<dbReference type="GO" id="GO:0009423">
    <property type="term" value="P:chorismate biosynthetic process"/>
    <property type="evidence" value="ECO:0007669"/>
    <property type="project" value="TreeGrafter"/>
</dbReference>
<dbReference type="SUPFAM" id="SSF53223">
    <property type="entry name" value="Aminoacid dehydrogenase-like, N-terminal domain"/>
    <property type="match status" value="1"/>
</dbReference>
<dbReference type="InterPro" id="IPR046346">
    <property type="entry name" value="Aminoacid_DH-like_N_sf"/>
</dbReference>
<dbReference type="Pfam" id="PF01488">
    <property type="entry name" value="Shikimate_DH"/>
    <property type="match status" value="1"/>
</dbReference>
<evidence type="ECO:0000259" key="6">
    <source>
        <dbReference type="Pfam" id="PF08501"/>
    </source>
</evidence>
<evidence type="ECO:0000313" key="11">
    <source>
        <dbReference type="Proteomes" id="UP001185631"/>
    </source>
</evidence>
<dbReference type="Pfam" id="PF18317">
    <property type="entry name" value="SDH_C"/>
    <property type="match status" value="1"/>
</dbReference>
<evidence type="ECO:0000256" key="1">
    <source>
        <dbReference type="ARBA" id="ARBA00004871"/>
    </source>
</evidence>
<dbReference type="NCBIfam" id="NF001311">
    <property type="entry name" value="PRK00258.1-3"/>
    <property type="match status" value="1"/>
</dbReference>
<dbReference type="PANTHER" id="PTHR21089">
    <property type="entry name" value="SHIKIMATE DEHYDROGENASE"/>
    <property type="match status" value="1"/>
</dbReference>
<dbReference type="InterPro" id="IPR022893">
    <property type="entry name" value="Shikimate_DH_fam"/>
</dbReference>
<dbReference type="GO" id="GO:0050661">
    <property type="term" value="F:NADP binding"/>
    <property type="evidence" value="ECO:0007669"/>
    <property type="project" value="TreeGrafter"/>
</dbReference>
<comment type="caution">
    <text evidence="8">The sequence shown here is derived from an EMBL/GenBank/DDBJ whole genome shotgun (WGS) entry which is preliminary data.</text>
</comment>
<proteinExistence type="predicted"/>
<dbReference type="Proteomes" id="UP001146430">
    <property type="component" value="Unassembled WGS sequence"/>
</dbReference>
<keyword evidence="11" id="KW-1185">Reference proteome</keyword>
<dbReference type="InterPro" id="IPR006151">
    <property type="entry name" value="Shikm_DH/Glu-tRNA_Rdtase"/>
</dbReference>
<dbReference type="GO" id="GO:0009073">
    <property type="term" value="P:aromatic amino acid family biosynthetic process"/>
    <property type="evidence" value="ECO:0007669"/>
    <property type="project" value="UniProtKB-KW"/>
</dbReference>
<comment type="catalytic activity">
    <reaction evidence="4">
        <text>shikimate + NADP(+) = 3-dehydroshikimate + NADPH + H(+)</text>
        <dbReference type="Rhea" id="RHEA:17737"/>
        <dbReference type="ChEBI" id="CHEBI:15378"/>
        <dbReference type="ChEBI" id="CHEBI:16630"/>
        <dbReference type="ChEBI" id="CHEBI:36208"/>
        <dbReference type="ChEBI" id="CHEBI:57783"/>
        <dbReference type="ChEBI" id="CHEBI:58349"/>
        <dbReference type="EC" id="1.1.1.25"/>
    </reaction>
</comment>
<dbReference type="InterPro" id="IPR010110">
    <property type="entry name" value="Shikimate_DH_AroM-type"/>
</dbReference>
<evidence type="ECO:0000259" key="5">
    <source>
        <dbReference type="Pfam" id="PF01488"/>
    </source>
</evidence>
<dbReference type="InterPro" id="IPR013708">
    <property type="entry name" value="Shikimate_DH-bd_N"/>
</dbReference>
<dbReference type="Gene3D" id="3.40.50.720">
    <property type="entry name" value="NAD(P)-binding Rossmann-like Domain"/>
    <property type="match status" value="1"/>
</dbReference>